<name>A0A2X1N0Y6_ECOLX</name>
<proteinExistence type="predicted"/>
<feature type="compositionally biased region" description="Polar residues" evidence="1">
    <location>
        <begin position="1"/>
        <end position="24"/>
    </location>
</feature>
<evidence type="ECO:0000313" key="2">
    <source>
        <dbReference type="EMBL" id="SPX12401.1"/>
    </source>
</evidence>
<evidence type="ECO:0000313" key="3">
    <source>
        <dbReference type="Proteomes" id="UP000250780"/>
    </source>
</evidence>
<sequence>MTGGQPQIAVNNSSHRKLQNPSSESDGKEEGTGTARSHAGGY</sequence>
<gene>
    <name evidence="2" type="ORF">NCTC9073_03769</name>
</gene>
<dbReference type="AlphaFoldDB" id="A0A2X1N0Y6"/>
<dbReference type="Proteomes" id="UP000250780">
    <property type="component" value="Unassembled WGS sequence"/>
</dbReference>
<evidence type="ECO:0000256" key="1">
    <source>
        <dbReference type="SAM" id="MobiDB-lite"/>
    </source>
</evidence>
<accession>A0A2X1N0Y6</accession>
<dbReference type="EMBL" id="UASD01000008">
    <property type="protein sequence ID" value="SPX12401.1"/>
    <property type="molecule type" value="Genomic_DNA"/>
</dbReference>
<feature type="region of interest" description="Disordered" evidence="1">
    <location>
        <begin position="1"/>
        <end position="42"/>
    </location>
</feature>
<protein>
    <submittedName>
        <fullName evidence="2">Uncharacterized protein</fullName>
    </submittedName>
</protein>
<organism evidence="2 3">
    <name type="scientific">Escherichia coli</name>
    <dbReference type="NCBI Taxonomy" id="562"/>
    <lineage>
        <taxon>Bacteria</taxon>
        <taxon>Pseudomonadati</taxon>
        <taxon>Pseudomonadota</taxon>
        <taxon>Gammaproteobacteria</taxon>
        <taxon>Enterobacterales</taxon>
        <taxon>Enterobacteriaceae</taxon>
        <taxon>Escherichia</taxon>
    </lineage>
</organism>
<reference evidence="2 3" key="1">
    <citation type="submission" date="2018-06" db="EMBL/GenBank/DDBJ databases">
        <authorList>
            <consortium name="Pathogen Informatics"/>
            <person name="Doyle S."/>
        </authorList>
    </citation>
    <scope>NUCLEOTIDE SEQUENCE [LARGE SCALE GENOMIC DNA]</scope>
    <source>
        <strain evidence="2 3">NCTC9073</strain>
    </source>
</reference>